<gene>
    <name evidence="1" type="ORF">Syun_026833</name>
</gene>
<protein>
    <submittedName>
        <fullName evidence="1">Uncharacterized protein</fullName>
    </submittedName>
</protein>
<proteinExistence type="predicted"/>
<reference evidence="1 2" key="1">
    <citation type="submission" date="2024-01" db="EMBL/GenBank/DDBJ databases">
        <title>Genome assemblies of Stephania.</title>
        <authorList>
            <person name="Yang L."/>
        </authorList>
    </citation>
    <scope>NUCLEOTIDE SEQUENCE [LARGE SCALE GENOMIC DNA]</scope>
    <source>
        <strain evidence="1">YNDBR</strain>
        <tissue evidence="1">Leaf</tissue>
    </source>
</reference>
<comment type="caution">
    <text evidence="1">The sequence shown here is derived from an EMBL/GenBank/DDBJ whole genome shotgun (WGS) entry which is preliminary data.</text>
</comment>
<dbReference type="EMBL" id="JBBNAF010000012">
    <property type="protein sequence ID" value="KAK9091922.1"/>
    <property type="molecule type" value="Genomic_DNA"/>
</dbReference>
<dbReference type="AlphaFoldDB" id="A0AAP0EJJ3"/>
<evidence type="ECO:0000313" key="1">
    <source>
        <dbReference type="EMBL" id="KAK9091922.1"/>
    </source>
</evidence>
<dbReference type="Proteomes" id="UP001420932">
    <property type="component" value="Unassembled WGS sequence"/>
</dbReference>
<keyword evidence="2" id="KW-1185">Reference proteome</keyword>
<sequence>MLLRTCHLPNLSKVSFFLLSIHVELISKKSQTPLQDKAPPLVGALKTSAEQDVACFHFPGHIAKLESLVGAYTKVGKVGRYSLQHPVLTKLVGGSN</sequence>
<organism evidence="1 2">
    <name type="scientific">Stephania yunnanensis</name>
    <dbReference type="NCBI Taxonomy" id="152371"/>
    <lineage>
        <taxon>Eukaryota</taxon>
        <taxon>Viridiplantae</taxon>
        <taxon>Streptophyta</taxon>
        <taxon>Embryophyta</taxon>
        <taxon>Tracheophyta</taxon>
        <taxon>Spermatophyta</taxon>
        <taxon>Magnoliopsida</taxon>
        <taxon>Ranunculales</taxon>
        <taxon>Menispermaceae</taxon>
        <taxon>Menispermoideae</taxon>
        <taxon>Cissampelideae</taxon>
        <taxon>Stephania</taxon>
    </lineage>
</organism>
<evidence type="ECO:0000313" key="2">
    <source>
        <dbReference type="Proteomes" id="UP001420932"/>
    </source>
</evidence>
<accession>A0AAP0EJJ3</accession>
<name>A0AAP0EJJ3_9MAGN</name>